<dbReference type="InterPro" id="IPR051555">
    <property type="entry name" value="FDH_Electron_Transfer_Unit"/>
</dbReference>
<sequence length="527" mass="56530">MSELIELKDKTLIDMLLEEQRQVQTPMGRFAEAAEEAAAEQASRFGDLIPLSAPRAGEQYAFQVDLDRCSGCKGCVTACHSLNGLDENETWRDIGMLVGEGERGPALQTVTTACHHCVEPACMIGCPVDAYEKDEVSGIVLHLDDQCIGCQYCVLKCPYDVPKFSPKRGIVRKCDMCHSRLSSGEAPACVQACPHEAIKIVTVEKEEAVARSQDPDSFLPDSPEPGYTKPTTRYVSKKGLPKNMVAGDSHVLRVQHTHWPLVGLLALSQLGVGGFVSAALDLGSLQGNLGFASFLGAWLVFHLGLVCSALHLGQPLKAWRVFLGFRRSWLSREAVILGACSGVSCVAIGAVAAGWFGYLDEFPWLESLQIGAVFATALLGLVGVFTSVYIYVDTRRSFWKLPYSLSKFYGSVALGACAFYMLAAGGASLAMASAFVGLVVLKLVVEAKSFGDNRSSQGLMESVLNPLWKARLSIAALSCVAAMAATRYEGVVLGSIVLLLVCLGELAERALYFKAVNAPKMPGGLNG</sequence>
<gene>
    <name evidence="9" type="ORF">IEN85_23210</name>
</gene>
<keyword evidence="6" id="KW-0411">Iron-sulfur</keyword>
<dbReference type="PANTHER" id="PTHR43545">
    <property type="entry name" value="FORMATE DEHYDROGENASE, NITRATE-INDUCIBLE, IRON-SULFUR SUBUNIT"/>
    <property type="match status" value="1"/>
</dbReference>
<protein>
    <submittedName>
        <fullName evidence="9">Dimethyl sulfoxide reductase anchor subunit</fullName>
    </submittedName>
</protein>
<keyword evidence="7" id="KW-1133">Transmembrane helix</keyword>
<evidence type="ECO:0000313" key="9">
    <source>
        <dbReference type="EMBL" id="MBD5782428.1"/>
    </source>
</evidence>
<dbReference type="InterPro" id="IPR017896">
    <property type="entry name" value="4Fe4S_Fe-S-bd"/>
</dbReference>
<evidence type="ECO:0000256" key="5">
    <source>
        <dbReference type="ARBA" id="ARBA00023004"/>
    </source>
</evidence>
<feature type="transmembrane region" description="Helical" evidence="7">
    <location>
        <begin position="370"/>
        <end position="392"/>
    </location>
</feature>
<keyword evidence="5" id="KW-0408">Iron</keyword>
<evidence type="ECO:0000256" key="6">
    <source>
        <dbReference type="ARBA" id="ARBA00023014"/>
    </source>
</evidence>
<evidence type="ECO:0000259" key="8">
    <source>
        <dbReference type="PROSITE" id="PS51379"/>
    </source>
</evidence>
<dbReference type="AlphaFoldDB" id="A0A927IK34"/>
<keyword evidence="7" id="KW-0812">Transmembrane</keyword>
<feature type="transmembrane region" description="Helical" evidence="7">
    <location>
        <begin position="491"/>
        <end position="512"/>
    </location>
</feature>
<feature type="transmembrane region" description="Helical" evidence="7">
    <location>
        <begin position="404"/>
        <end position="423"/>
    </location>
</feature>
<comment type="caution">
    <text evidence="9">The sequence shown here is derived from an EMBL/GenBank/DDBJ whole genome shotgun (WGS) entry which is preliminary data.</text>
</comment>
<dbReference type="InterPro" id="IPR017900">
    <property type="entry name" value="4Fe4S_Fe_S_CS"/>
</dbReference>
<feature type="transmembrane region" description="Helical" evidence="7">
    <location>
        <begin position="259"/>
        <end position="280"/>
    </location>
</feature>
<name>A0A927IK34_9BACT</name>
<dbReference type="Proteomes" id="UP000622317">
    <property type="component" value="Unassembled WGS sequence"/>
</dbReference>
<keyword evidence="4" id="KW-0677">Repeat</keyword>
<keyword evidence="2" id="KW-0004">4Fe-4S</keyword>
<keyword evidence="3" id="KW-0479">Metal-binding</keyword>
<evidence type="ECO:0000256" key="3">
    <source>
        <dbReference type="ARBA" id="ARBA00022723"/>
    </source>
</evidence>
<keyword evidence="10" id="KW-1185">Reference proteome</keyword>
<feature type="transmembrane region" description="Helical" evidence="7">
    <location>
        <begin position="334"/>
        <end position="358"/>
    </location>
</feature>
<feature type="domain" description="4Fe-4S ferredoxin-type" evidence="8">
    <location>
        <begin position="60"/>
        <end position="90"/>
    </location>
</feature>
<proteinExistence type="predicted"/>
<keyword evidence="7" id="KW-0472">Membrane</keyword>
<dbReference type="InterPro" id="IPR007059">
    <property type="entry name" value="DmsC"/>
</dbReference>
<dbReference type="GO" id="GO:0046872">
    <property type="term" value="F:metal ion binding"/>
    <property type="evidence" value="ECO:0007669"/>
    <property type="project" value="UniProtKB-KW"/>
</dbReference>
<feature type="transmembrane region" description="Helical" evidence="7">
    <location>
        <begin position="429"/>
        <end position="445"/>
    </location>
</feature>
<dbReference type="GO" id="GO:0019645">
    <property type="term" value="P:anaerobic electron transport chain"/>
    <property type="evidence" value="ECO:0007669"/>
    <property type="project" value="InterPro"/>
</dbReference>
<dbReference type="CDD" id="cd16371">
    <property type="entry name" value="DMSOR_beta_like"/>
    <property type="match status" value="1"/>
</dbReference>
<dbReference type="PROSITE" id="PS00198">
    <property type="entry name" value="4FE4S_FER_1"/>
    <property type="match status" value="1"/>
</dbReference>
<dbReference type="GO" id="GO:0016020">
    <property type="term" value="C:membrane"/>
    <property type="evidence" value="ECO:0007669"/>
    <property type="project" value="InterPro"/>
</dbReference>
<dbReference type="SUPFAM" id="SSF54862">
    <property type="entry name" value="4Fe-4S ferredoxins"/>
    <property type="match status" value="1"/>
</dbReference>
<dbReference type="GO" id="GO:0051539">
    <property type="term" value="F:4 iron, 4 sulfur cluster binding"/>
    <property type="evidence" value="ECO:0007669"/>
    <property type="project" value="UniProtKB-KW"/>
</dbReference>
<evidence type="ECO:0000256" key="2">
    <source>
        <dbReference type="ARBA" id="ARBA00022485"/>
    </source>
</evidence>
<comment type="subcellular location">
    <subcellularLocation>
        <location evidence="1">Cell envelope</location>
    </subcellularLocation>
</comment>
<evidence type="ECO:0000313" key="10">
    <source>
        <dbReference type="Proteomes" id="UP000622317"/>
    </source>
</evidence>
<accession>A0A927IK34</accession>
<dbReference type="PROSITE" id="PS51379">
    <property type="entry name" value="4FE4S_FER_2"/>
    <property type="match status" value="2"/>
</dbReference>
<evidence type="ECO:0000256" key="7">
    <source>
        <dbReference type="SAM" id="Phobius"/>
    </source>
</evidence>
<feature type="domain" description="4Fe-4S ferredoxin-type" evidence="8">
    <location>
        <begin position="138"/>
        <end position="167"/>
    </location>
</feature>
<evidence type="ECO:0000256" key="1">
    <source>
        <dbReference type="ARBA" id="ARBA00004196"/>
    </source>
</evidence>
<feature type="transmembrane region" description="Helical" evidence="7">
    <location>
        <begin position="292"/>
        <end position="313"/>
    </location>
</feature>
<dbReference type="Pfam" id="PF13247">
    <property type="entry name" value="Fer4_11"/>
    <property type="match status" value="1"/>
</dbReference>
<dbReference type="Gene3D" id="3.30.70.20">
    <property type="match status" value="2"/>
</dbReference>
<dbReference type="PANTHER" id="PTHR43545:SF6">
    <property type="entry name" value="FORMATE DEHYDROGENASE, NITRATE-INDUCIBLE, IRON-SULFUR SUBUNIT"/>
    <property type="match status" value="1"/>
</dbReference>
<dbReference type="Pfam" id="PF04976">
    <property type="entry name" value="DmsC"/>
    <property type="match status" value="1"/>
</dbReference>
<dbReference type="RefSeq" id="WP_191619509.1">
    <property type="nucleotide sequence ID" value="NZ_JACYFG010000061.1"/>
</dbReference>
<organism evidence="9 10">
    <name type="scientific">Pelagicoccus enzymogenes</name>
    <dbReference type="NCBI Taxonomy" id="2773457"/>
    <lineage>
        <taxon>Bacteria</taxon>
        <taxon>Pseudomonadati</taxon>
        <taxon>Verrucomicrobiota</taxon>
        <taxon>Opitutia</taxon>
        <taxon>Puniceicoccales</taxon>
        <taxon>Pelagicoccaceae</taxon>
        <taxon>Pelagicoccus</taxon>
    </lineage>
</organism>
<reference evidence="9" key="1">
    <citation type="submission" date="2020-09" db="EMBL/GenBank/DDBJ databases">
        <title>Pelagicoccus enzymogenes sp. nov. with an EPS production, isolated from marine sediment.</title>
        <authorList>
            <person name="Feng X."/>
        </authorList>
    </citation>
    <scope>NUCLEOTIDE SEQUENCE</scope>
    <source>
        <strain evidence="9">NFK12</strain>
    </source>
</reference>
<dbReference type="EMBL" id="JACYFG010000061">
    <property type="protein sequence ID" value="MBD5782428.1"/>
    <property type="molecule type" value="Genomic_DNA"/>
</dbReference>
<evidence type="ECO:0000256" key="4">
    <source>
        <dbReference type="ARBA" id="ARBA00022737"/>
    </source>
</evidence>
<dbReference type="GO" id="GO:0030313">
    <property type="term" value="C:cell envelope"/>
    <property type="evidence" value="ECO:0007669"/>
    <property type="project" value="UniProtKB-SubCell"/>
</dbReference>